<feature type="transmembrane region" description="Helical" evidence="8">
    <location>
        <begin position="671"/>
        <end position="692"/>
    </location>
</feature>
<feature type="transmembrane region" description="Helical" evidence="8">
    <location>
        <begin position="284"/>
        <end position="306"/>
    </location>
</feature>
<feature type="transmembrane region" description="Helical" evidence="8">
    <location>
        <begin position="411"/>
        <end position="433"/>
    </location>
</feature>
<feature type="transmembrane region" description="Helical" evidence="8">
    <location>
        <begin position="45"/>
        <end position="67"/>
    </location>
</feature>
<feature type="transmembrane region" description="Helical" evidence="8">
    <location>
        <begin position="250"/>
        <end position="272"/>
    </location>
</feature>
<proteinExistence type="inferred from homology"/>
<comment type="similarity">
    <text evidence="2">Belongs to the resistance-nodulation-cell division (RND) (TC 2.A.6) family. MmpL subfamily.</text>
</comment>
<protein>
    <submittedName>
        <fullName evidence="10">Unannotated protein</fullName>
    </submittedName>
</protein>
<keyword evidence="4 8" id="KW-0812">Transmembrane</keyword>
<dbReference type="Pfam" id="PF03176">
    <property type="entry name" value="MMPL"/>
    <property type="match status" value="2"/>
</dbReference>
<dbReference type="EMBL" id="CAFBNE010000043">
    <property type="protein sequence ID" value="CAB4950511.1"/>
    <property type="molecule type" value="Genomic_DNA"/>
</dbReference>
<evidence type="ECO:0000256" key="8">
    <source>
        <dbReference type="SAM" id="Phobius"/>
    </source>
</evidence>
<evidence type="ECO:0000256" key="4">
    <source>
        <dbReference type="ARBA" id="ARBA00022692"/>
    </source>
</evidence>
<dbReference type="PANTHER" id="PTHR33406">
    <property type="entry name" value="MEMBRANE PROTEIN MJ1562-RELATED"/>
    <property type="match status" value="1"/>
</dbReference>
<keyword evidence="6 8" id="KW-0472">Membrane</keyword>
<feature type="transmembrane region" description="Helical" evidence="8">
    <location>
        <begin position="327"/>
        <end position="348"/>
    </location>
</feature>
<feature type="transmembrane region" description="Helical" evidence="8">
    <location>
        <begin position="745"/>
        <end position="773"/>
    </location>
</feature>
<feature type="transmembrane region" description="Helical" evidence="8">
    <location>
        <begin position="220"/>
        <end position="243"/>
    </location>
</feature>
<comment type="subcellular location">
    <subcellularLocation>
        <location evidence="1">Cell membrane</location>
        <topology evidence="1">Multi-pass membrane protein</topology>
    </subcellularLocation>
</comment>
<dbReference type="GO" id="GO:0005886">
    <property type="term" value="C:plasma membrane"/>
    <property type="evidence" value="ECO:0007669"/>
    <property type="project" value="UniProtKB-SubCell"/>
</dbReference>
<organism evidence="10">
    <name type="scientific">freshwater metagenome</name>
    <dbReference type="NCBI Taxonomy" id="449393"/>
    <lineage>
        <taxon>unclassified sequences</taxon>
        <taxon>metagenomes</taxon>
        <taxon>ecological metagenomes</taxon>
    </lineage>
</organism>
<evidence type="ECO:0000256" key="1">
    <source>
        <dbReference type="ARBA" id="ARBA00004651"/>
    </source>
</evidence>
<dbReference type="SUPFAM" id="SSF82866">
    <property type="entry name" value="Multidrug efflux transporter AcrB transmembrane domain"/>
    <property type="match status" value="2"/>
</dbReference>
<dbReference type="InterPro" id="IPR050545">
    <property type="entry name" value="Mycobact_MmpL"/>
</dbReference>
<feature type="region of interest" description="Disordered" evidence="7">
    <location>
        <begin position="815"/>
        <end position="836"/>
    </location>
</feature>
<gene>
    <name evidence="10" type="ORF">UFOPK3772_01510</name>
</gene>
<evidence type="ECO:0000256" key="3">
    <source>
        <dbReference type="ARBA" id="ARBA00022475"/>
    </source>
</evidence>
<reference evidence="10" key="1">
    <citation type="submission" date="2020-05" db="EMBL/GenBank/DDBJ databases">
        <authorList>
            <person name="Chiriac C."/>
            <person name="Salcher M."/>
            <person name="Ghai R."/>
            <person name="Kavagutti S V."/>
        </authorList>
    </citation>
    <scope>NUCLEOTIDE SEQUENCE</scope>
</reference>
<sequence length="836" mass="87164">MPFRIVAITAVVLGSRTPIWHGNGMTSTLNGNRDRTNASTPGRKAVWLAIGVAVLWLIFGSVAGPLAGKLNEVQTNDNASFLPASAESTLVANEQALFSDDNAFPLLIVITRPDGSALSPSDLAEAATFAGEIPSIEVEPGATIEDFLQPGPIVPIPSQDGKAVLINVSLDGDKASENLANGELGIAGITEAVRGAAEQVTDLRINVTGPAGILADLIKVFGAIDSTLLGATAVVVAIILILVYRSPFLWLIPLLAAGMALSAASAAVYVLAKNDIVVLNGQSQGILTVLVFGAGTDYALLLVARYREELHHFPTHTKAMRAALRGVVEPIVASAATVVIGLMCLLLSELNSNRSTGPVGATGIIAALVVMLTFLPALLIIPSVVLPILAFLVPTIIGLVLSFFTDLEVGPFAAVGGLLAGITIIGWIIFGIIRVKSPNWGPFSRKRFPAGRWAFWPKVPRDDDTDERLSGAWSKVASGVGRRPRLTWVITGIVMLVFAGFATTLKAEGITTTQAFVNETDSVVGQEQLAAHFAGGLGTPAIVMTNEAALADVLSTVAATPGVAAAFPFTGLPPQDPAAATAPPKIVDGRAQILVTLADAADSPAAEQVVNELRTNVDAVEGADALVGGQTAASLDIDNASIRDRNLIIPVVLIVIFIVLMLLLRSVLAPVLLITTVLLSFFATLGVCAIFFDNVFGFAGADTSFPLFAFVFLVALGVDYNIFLMTRVREESINLGTRPGILKGLTVTGGVITSAGIVLAATFLVLGVLPLVFLRELGFAVAVGVLLDTFVIRSTLVPALAYDIGARIWWPSKLGRPAQEPVSDEAPADVSAGAPE</sequence>
<dbReference type="PANTHER" id="PTHR33406:SF6">
    <property type="entry name" value="MEMBRANE PROTEIN YDGH-RELATED"/>
    <property type="match status" value="1"/>
</dbReference>
<feature type="transmembrane region" description="Helical" evidence="8">
    <location>
        <begin position="704"/>
        <end position="724"/>
    </location>
</feature>
<dbReference type="PROSITE" id="PS50156">
    <property type="entry name" value="SSD"/>
    <property type="match status" value="1"/>
</dbReference>
<feature type="transmembrane region" description="Helical" evidence="8">
    <location>
        <begin position="486"/>
        <end position="505"/>
    </location>
</feature>
<name>A0A6J7K5U7_9ZZZZ</name>
<dbReference type="InterPro" id="IPR000731">
    <property type="entry name" value="SSD"/>
</dbReference>
<evidence type="ECO:0000313" key="10">
    <source>
        <dbReference type="EMBL" id="CAB4950511.1"/>
    </source>
</evidence>
<evidence type="ECO:0000256" key="2">
    <source>
        <dbReference type="ARBA" id="ARBA00010157"/>
    </source>
</evidence>
<keyword evidence="5 8" id="KW-1133">Transmembrane helix</keyword>
<evidence type="ECO:0000256" key="5">
    <source>
        <dbReference type="ARBA" id="ARBA00022989"/>
    </source>
</evidence>
<feature type="domain" description="SSD" evidence="9">
    <location>
        <begin position="674"/>
        <end position="802"/>
    </location>
</feature>
<feature type="transmembrane region" description="Helical" evidence="8">
    <location>
        <begin position="388"/>
        <end position="405"/>
    </location>
</feature>
<feature type="transmembrane region" description="Helical" evidence="8">
    <location>
        <begin position="360"/>
        <end position="381"/>
    </location>
</feature>
<feature type="transmembrane region" description="Helical" evidence="8">
    <location>
        <begin position="647"/>
        <end position="664"/>
    </location>
</feature>
<keyword evidence="3" id="KW-1003">Cell membrane</keyword>
<dbReference type="AlphaFoldDB" id="A0A6J7K5U7"/>
<evidence type="ECO:0000259" key="9">
    <source>
        <dbReference type="PROSITE" id="PS50156"/>
    </source>
</evidence>
<dbReference type="InterPro" id="IPR004869">
    <property type="entry name" value="MMPL_dom"/>
</dbReference>
<feature type="transmembrane region" description="Helical" evidence="8">
    <location>
        <begin position="779"/>
        <end position="802"/>
    </location>
</feature>
<evidence type="ECO:0000256" key="6">
    <source>
        <dbReference type="ARBA" id="ARBA00023136"/>
    </source>
</evidence>
<accession>A0A6J7K5U7</accession>
<dbReference type="Gene3D" id="1.20.1640.10">
    <property type="entry name" value="Multidrug efflux transporter AcrB transmembrane domain"/>
    <property type="match status" value="2"/>
</dbReference>
<evidence type="ECO:0000256" key="7">
    <source>
        <dbReference type="SAM" id="MobiDB-lite"/>
    </source>
</evidence>